<dbReference type="Gene3D" id="2.60.300.12">
    <property type="entry name" value="HesB-like domain"/>
    <property type="match status" value="1"/>
</dbReference>
<dbReference type="Proteomes" id="UP000271031">
    <property type="component" value="Unassembled WGS sequence"/>
</dbReference>
<dbReference type="AlphaFoldDB" id="A0A3M8DAM3"/>
<keyword evidence="3" id="KW-1185">Reference proteome</keyword>
<proteinExistence type="predicted"/>
<dbReference type="RefSeq" id="WP_122919581.1">
    <property type="nucleotide sequence ID" value="NZ_RHHQ01000015.1"/>
</dbReference>
<dbReference type="InterPro" id="IPR000361">
    <property type="entry name" value="ATAP_core_dom"/>
</dbReference>
<evidence type="ECO:0000313" key="2">
    <source>
        <dbReference type="EMBL" id="RNB85096.1"/>
    </source>
</evidence>
<organism evidence="2 3">
    <name type="scientific">Brevibacillus fluminis</name>
    <dbReference type="NCBI Taxonomy" id="511487"/>
    <lineage>
        <taxon>Bacteria</taxon>
        <taxon>Bacillati</taxon>
        <taxon>Bacillota</taxon>
        <taxon>Bacilli</taxon>
        <taxon>Bacillales</taxon>
        <taxon>Paenibacillaceae</taxon>
        <taxon>Brevibacillus</taxon>
    </lineage>
</organism>
<evidence type="ECO:0000259" key="1">
    <source>
        <dbReference type="Pfam" id="PF01521"/>
    </source>
</evidence>
<dbReference type="EMBL" id="RHHQ01000015">
    <property type="protein sequence ID" value="RNB85096.1"/>
    <property type="molecule type" value="Genomic_DNA"/>
</dbReference>
<feature type="domain" description="Core" evidence="1">
    <location>
        <begin position="2"/>
        <end position="94"/>
    </location>
</feature>
<dbReference type="OrthoDB" id="2990822at2"/>
<dbReference type="InterPro" id="IPR035903">
    <property type="entry name" value="HesB-like_dom_sf"/>
</dbReference>
<sequence length="101" mass="10910">MITITPAASALLRDILASEPDSDALGIKVLVTTTGCSSYSFSIAMTEPGVTDRVTWIDGIRLLTTESEESFLDGLIIDRNRENGRLQIFHPTQLQGGCSLP</sequence>
<dbReference type="Pfam" id="PF01521">
    <property type="entry name" value="Fe-S_biosyn"/>
    <property type="match status" value="1"/>
</dbReference>
<accession>A0A3M8DAM3</accession>
<protein>
    <recommendedName>
        <fullName evidence="1">Core domain-containing protein</fullName>
    </recommendedName>
</protein>
<comment type="caution">
    <text evidence="2">The sequence shown here is derived from an EMBL/GenBank/DDBJ whole genome shotgun (WGS) entry which is preliminary data.</text>
</comment>
<evidence type="ECO:0000313" key="3">
    <source>
        <dbReference type="Proteomes" id="UP000271031"/>
    </source>
</evidence>
<name>A0A3M8DAM3_9BACL</name>
<gene>
    <name evidence="2" type="ORF">EDM56_19500</name>
</gene>
<dbReference type="SUPFAM" id="SSF89360">
    <property type="entry name" value="HesB-like domain"/>
    <property type="match status" value="1"/>
</dbReference>
<reference evidence="2 3" key="1">
    <citation type="submission" date="2018-10" db="EMBL/GenBank/DDBJ databases">
        <title>Phylogenomics of Brevibacillus.</title>
        <authorList>
            <person name="Dunlap C."/>
        </authorList>
    </citation>
    <scope>NUCLEOTIDE SEQUENCE [LARGE SCALE GENOMIC DNA]</scope>
    <source>
        <strain evidence="2 3">JCM 15716</strain>
    </source>
</reference>